<dbReference type="Proteomes" id="UP000322545">
    <property type="component" value="Unassembled WGS sequence"/>
</dbReference>
<evidence type="ECO:0000256" key="1">
    <source>
        <dbReference type="ARBA" id="ARBA00022603"/>
    </source>
</evidence>
<dbReference type="SUPFAM" id="SSF82282">
    <property type="entry name" value="Homocysteine S-methyltransferase"/>
    <property type="match status" value="1"/>
</dbReference>
<dbReference type="Pfam" id="PF02574">
    <property type="entry name" value="S-methyl_trans"/>
    <property type="match status" value="1"/>
</dbReference>
<keyword evidence="3" id="KW-0479">Metal-binding</keyword>
<dbReference type="PANTHER" id="PTHR11103:SF18">
    <property type="entry name" value="SLR1189 PROTEIN"/>
    <property type="match status" value="1"/>
</dbReference>
<keyword evidence="6" id="KW-1185">Reference proteome</keyword>
<feature type="domain" description="Hcy-binding" evidence="4">
    <location>
        <begin position="1"/>
        <end position="291"/>
    </location>
</feature>
<feature type="binding site" evidence="3">
    <location>
        <position position="277"/>
    </location>
    <ligand>
        <name>Zn(2+)</name>
        <dbReference type="ChEBI" id="CHEBI:29105"/>
    </ligand>
</feature>
<comment type="cofactor">
    <cofactor evidence="3">
        <name>Zn(2+)</name>
        <dbReference type="ChEBI" id="CHEBI:29105"/>
    </cofactor>
</comment>
<accession>A0A1M7A1V1</accession>
<dbReference type="PIRSF" id="PIRSF037505">
    <property type="entry name" value="Betaine_HMT"/>
    <property type="match status" value="1"/>
</dbReference>
<keyword evidence="3" id="KW-0862">Zinc</keyword>
<dbReference type="GO" id="GO:0008270">
    <property type="term" value="F:zinc ion binding"/>
    <property type="evidence" value="ECO:0007669"/>
    <property type="project" value="InterPro"/>
</dbReference>
<dbReference type="InterPro" id="IPR017226">
    <property type="entry name" value="BHMT-like"/>
</dbReference>
<keyword evidence="1 3" id="KW-0489">Methyltransferase</keyword>
<dbReference type="PROSITE" id="PS50970">
    <property type="entry name" value="HCY"/>
    <property type="match status" value="1"/>
</dbReference>
<reference evidence="5 6" key="1">
    <citation type="submission" date="2016-11" db="EMBL/GenBank/DDBJ databases">
        <authorList>
            <person name="Varghese N."/>
            <person name="Submissions S."/>
        </authorList>
    </citation>
    <scope>NUCLEOTIDE SEQUENCE [LARGE SCALE GENOMIC DNA]</scope>
    <source>
        <strain evidence="5 6">DSM 28249</strain>
    </source>
</reference>
<dbReference type="AlphaFoldDB" id="A0A1M7A1V1"/>
<protein>
    <submittedName>
        <fullName evidence="5">Homocysteine S-methyltransferase</fullName>
    </submittedName>
</protein>
<evidence type="ECO:0000259" key="4">
    <source>
        <dbReference type="PROSITE" id="PS50970"/>
    </source>
</evidence>
<dbReference type="EMBL" id="FRCB01000001">
    <property type="protein sequence ID" value="SHL36585.1"/>
    <property type="molecule type" value="Genomic_DNA"/>
</dbReference>
<dbReference type="PANTHER" id="PTHR11103">
    <property type="entry name" value="SLR1189 PROTEIN"/>
    <property type="match status" value="1"/>
</dbReference>
<evidence type="ECO:0000313" key="6">
    <source>
        <dbReference type="Proteomes" id="UP000322545"/>
    </source>
</evidence>
<organism evidence="5 6">
    <name type="scientific">Roseovarius litoreus</name>
    <dbReference type="NCBI Taxonomy" id="1155722"/>
    <lineage>
        <taxon>Bacteria</taxon>
        <taxon>Pseudomonadati</taxon>
        <taxon>Pseudomonadota</taxon>
        <taxon>Alphaproteobacteria</taxon>
        <taxon>Rhodobacterales</taxon>
        <taxon>Roseobacteraceae</taxon>
        <taxon>Roseovarius</taxon>
    </lineage>
</organism>
<dbReference type="GO" id="GO:0008168">
    <property type="term" value="F:methyltransferase activity"/>
    <property type="evidence" value="ECO:0007669"/>
    <property type="project" value="UniProtKB-UniRule"/>
</dbReference>
<sequence>MTAITLLDGSIGQELVRRAGDPPTPLWSTQTMLDHPHLVREVHDAYFSAGATVATTNTYAVLEDRLARVGLEARMADLTQTAVMAARAAREAAGKGRVAGVVGPLIASYRPDICPAPDIAAGIYDRPVGLLADAGVDLLLLETMSSVAQADGALRAACGRGLPVWLALTVNDTDGTCLRSGEPLGAIAPLIDRFAPDALLINCSRPEAIAPALDILGKFGLPFGAYANGFTEISTDFLTDAPTVDALDARTDLGPARYAEAAMGWLSQGATILGGCCEIGPAHIAELARRLTAAGHRLQ</sequence>
<feature type="binding site" evidence="3">
    <location>
        <position position="276"/>
    </location>
    <ligand>
        <name>Zn(2+)</name>
        <dbReference type="ChEBI" id="CHEBI:29105"/>
    </ligand>
</feature>
<evidence type="ECO:0000313" key="5">
    <source>
        <dbReference type="EMBL" id="SHL36585.1"/>
    </source>
</evidence>
<proteinExistence type="predicted"/>
<evidence type="ECO:0000256" key="2">
    <source>
        <dbReference type="ARBA" id="ARBA00022679"/>
    </source>
</evidence>
<dbReference type="InterPro" id="IPR036589">
    <property type="entry name" value="HCY_dom_sf"/>
</dbReference>
<dbReference type="RefSeq" id="WP_149777858.1">
    <property type="nucleotide sequence ID" value="NZ_FRCB01000001.1"/>
</dbReference>
<dbReference type="InterPro" id="IPR003726">
    <property type="entry name" value="HCY_dom"/>
</dbReference>
<evidence type="ECO:0000256" key="3">
    <source>
        <dbReference type="PROSITE-ProRule" id="PRU00333"/>
    </source>
</evidence>
<gene>
    <name evidence="5" type="ORF">SAMN05443432_101262</name>
</gene>
<keyword evidence="2 3" id="KW-0808">Transferase</keyword>
<dbReference type="GO" id="GO:0009086">
    <property type="term" value="P:methionine biosynthetic process"/>
    <property type="evidence" value="ECO:0007669"/>
    <property type="project" value="InterPro"/>
</dbReference>
<feature type="binding site" evidence="3">
    <location>
        <position position="203"/>
    </location>
    <ligand>
        <name>Zn(2+)</name>
        <dbReference type="ChEBI" id="CHEBI:29105"/>
    </ligand>
</feature>
<dbReference type="Gene3D" id="3.20.20.330">
    <property type="entry name" value="Homocysteine-binding-like domain"/>
    <property type="match status" value="1"/>
</dbReference>
<dbReference type="GO" id="GO:0032259">
    <property type="term" value="P:methylation"/>
    <property type="evidence" value="ECO:0007669"/>
    <property type="project" value="UniProtKB-KW"/>
</dbReference>
<name>A0A1M7A1V1_9RHOB</name>